<dbReference type="EMBL" id="JBHSKS010000011">
    <property type="protein sequence ID" value="MFC5192909.1"/>
    <property type="molecule type" value="Genomic_DNA"/>
</dbReference>
<keyword evidence="8" id="KW-1185">Reference proteome</keyword>
<dbReference type="InterPro" id="IPR037004">
    <property type="entry name" value="Exonuc_VII_ssu_sf"/>
</dbReference>
<name>A0ABW0BY76_9BACT</name>
<dbReference type="RefSeq" id="WP_377916375.1">
    <property type="nucleotide sequence ID" value="NZ_JBHSKS010000011.1"/>
</dbReference>
<dbReference type="GO" id="GO:0008855">
    <property type="term" value="F:exodeoxyribonuclease VII activity"/>
    <property type="evidence" value="ECO:0007669"/>
    <property type="project" value="UniProtKB-EC"/>
</dbReference>
<accession>A0ABW0BY76</accession>
<keyword evidence="4 7" id="KW-0378">Hydrolase</keyword>
<dbReference type="NCBIfam" id="TIGR01280">
    <property type="entry name" value="xseB"/>
    <property type="match status" value="1"/>
</dbReference>
<dbReference type="Gene3D" id="1.10.287.1040">
    <property type="entry name" value="Exonuclease VII, small subunit"/>
    <property type="match status" value="1"/>
</dbReference>
<evidence type="ECO:0000256" key="2">
    <source>
        <dbReference type="ARBA" id="ARBA00022490"/>
    </source>
</evidence>
<evidence type="ECO:0000256" key="4">
    <source>
        <dbReference type="ARBA" id="ARBA00022801"/>
    </source>
</evidence>
<keyword evidence="2" id="KW-0963">Cytoplasm</keyword>
<keyword evidence="3" id="KW-0540">Nuclease</keyword>
<protein>
    <recommendedName>
        <fullName evidence="6">Exodeoxyribonuclease VII small subunit</fullName>
        <ecNumber evidence="6">3.1.11.6</ecNumber>
    </recommendedName>
</protein>
<evidence type="ECO:0000256" key="3">
    <source>
        <dbReference type="ARBA" id="ARBA00022722"/>
    </source>
</evidence>
<evidence type="ECO:0000256" key="1">
    <source>
        <dbReference type="ARBA" id="ARBA00009998"/>
    </source>
</evidence>
<proteinExistence type="inferred from homology"/>
<dbReference type="Proteomes" id="UP001596163">
    <property type="component" value="Unassembled WGS sequence"/>
</dbReference>
<organism evidence="7 8">
    <name type="scientific">Algoriphagus aquatilis</name>
    <dbReference type="NCBI Taxonomy" id="490186"/>
    <lineage>
        <taxon>Bacteria</taxon>
        <taxon>Pseudomonadati</taxon>
        <taxon>Bacteroidota</taxon>
        <taxon>Cytophagia</taxon>
        <taxon>Cytophagales</taxon>
        <taxon>Cyclobacteriaceae</taxon>
        <taxon>Algoriphagus</taxon>
    </lineage>
</organism>
<keyword evidence="5" id="KW-0269">Exonuclease</keyword>
<sequence length="62" mass="6996">MSEMTYSQAMLRLETILSQLEEGNKSVDELSDLVKEAAELVKFCRLKLRKTESDIQAAFEGA</sequence>
<dbReference type="EC" id="3.1.11.6" evidence="6"/>
<evidence type="ECO:0000256" key="6">
    <source>
        <dbReference type="NCBIfam" id="TIGR01280"/>
    </source>
</evidence>
<reference evidence="8" key="1">
    <citation type="journal article" date="2019" name="Int. J. Syst. Evol. Microbiol.">
        <title>The Global Catalogue of Microorganisms (GCM) 10K type strain sequencing project: providing services to taxonomists for standard genome sequencing and annotation.</title>
        <authorList>
            <consortium name="The Broad Institute Genomics Platform"/>
            <consortium name="The Broad Institute Genome Sequencing Center for Infectious Disease"/>
            <person name="Wu L."/>
            <person name="Ma J."/>
        </authorList>
    </citation>
    <scope>NUCLEOTIDE SEQUENCE [LARGE SCALE GENOMIC DNA]</scope>
    <source>
        <strain evidence="8">CGMCC 1.7030</strain>
    </source>
</reference>
<dbReference type="SUPFAM" id="SSF116842">
    <property type="entry name" value="XseB-like"/>
    <property type="match status" value="1"/>
</dbReference>
<evidence type="ECO:0000313" key="8">
    <source>
        <dbReference type="Proteomes" id="UP001596163"/>
    </source>
</evidence>
<gene>
    <name evidence="7" type="primary">xseB</name>
    <name evidence="7" type="ORF">ACFPIK_14125</name>
</gene>
<dbReference type="InterPro" id="IPR003761">
    <property type="entry name" value="Exonuc_VII_S"/>
</dbReference>
<dbReference type="Pfam" id="PF02609">
    <property type="entry name" value="Exonuc_VII_S"/>
    <property type="match status" value="1"/>
</dbReference>
<evidence type="ECO:0000313" key="7">
    <source>
        <dbReference type="EMBL" id="MFC5192909.1"/>
    </source>
</evidence>
<comment type="similarity">
    <text evidence="1">Belongs to the XseB family.</text>
</comment>
<evidence type="ECO:0000256" key="5">
    <source>
        <dbReference type="ARBA" id="ARBA00022839"/>
    </source>
</evidence>
<comment type="caution">
    <text evidence="7">The sequence shown here is derived from an EMBL/GenBank/DDBJ whole genome shotgun (WGS) entry which is preliminary data.</text>
</comment>